<organism evidence="3 4">
    <name type="scientific">Oculimacula yallundae</name>
    <dbReference type="NCBI Taxonomy" id="86028"/>
    <lineage>
        <taxon>Eukaryota</taxon>
        <taxon>Fungi</taxon>
        <taxon>Dikarya</taxon>
        <taxon>Ascomycota</taxon>
        <taxon>Pezizomycotina</taxon>
        <taxon>Leotiomycetes</taxon>
        <taxon>Helotiales</taxon>
        <taxon>Ploettnerulaceae</taxon>
        <taxon>Oculimacula</taxon>
    </lineage>
</organism>
<name>A0ABR4C0F0_9HELO</name>
<evidence type="ECO:0000256" key="1">
    <source>
        <dbReference type="SAM" id="Coils"/>
    </source>
</evidence>
<accession>A0ABR4C0F0</accession>
<feature type="region of interest" description="Disordered" evidence="2">
    <location>
        <begin position="1"/>
        <end position="24"/>
    </location>
</feature>
<dbReference type="Proteomes" id="UP001595075">
    <property type="component" value="Unassembled WGS sequence"/>
</dbReference>
<keyword evidence="1" id="KW-0175">Coiled coil</keyword>
<feature type="coiled-coil region" evidence="1">
    <location>
        <begin position="162"/>
        <end position="196"/>
    </location>
</feature>
<proteinExistence type="predicted"/>
<evidence type="ECO:0000313" key="3">
    <source>
        <dbReference type="EMBL" id="KAL2063388.1"/>
    </source>
</evidence>
<evidence type="ECO:0000256" key="2">
    <source>
        <dbReference type="SAM" id="MobiDB-lite"/>
    </source>
</evidence>
<feature type="region of interest" description="Disordered" evidence="2">
    <location>
        <begin position="231"/>
        <end position="253"/>
    </location>
</feature>
<reference evidence="3 4" key="1">
    <citation type="journal article" date="2024" name="Commun. Biol.">
        <title>Comparative genomic analysis of thermophilic fungi reveals convergent evolutionary adaptations and gene losses.</title>
        <authorList>
            <person name="Steindorff A.S."/>
            <person name="Aguilar-Pontes M.V."/>
            <person name="Robinson A.J."/>
            <person name="Andreopoulos B."/>
            <person name="LaButti K."/>
            <person name="Kuo A."/>
            <person name="Mondo S."/>
            <person name="Riley R."/>
            <person name="Otillar R."/>
            <person name="Haridas S."/>
            <person name="Lipzen A."/>
            <person name="Grimwood J."/>
            <person name="Schmutz J."/>
            <person name="Clum A."/>
            <person name="Reid I.D."/>
            <person name="Moisan M.C."/>
            <person name="Butler G."/>
            <person name="Nguyen T.T.M."/>
            <person name="Dewar K."/>
            <person name="Conant G."/>
            <person name="Drula E."/>
            <person name="Henrissat B."/>
            <person name="Hansel C."/>
            <person name="Singer S."/>
            <person name="Hutchinson M.I."/>
            <person name="de Vries R.P."/>
            <person name="Natvig D.O."/>
            <person name="Powell A.J."/>
            <person name="Tsang A."/>
            <person name="Grigoriev I.V."/>
        </authorList>
    </citation>
    <scope>NUCLEOTIDE SEQUENCE [LARGE SCALE GENOMIC DNA]</scope>
    <source>
        <strain evidence="3 4">CBS 494.80</strain>
    </source>
</reference>
<comment type="caution">
    <text evidence="3">The sequence shown here is derived from an EMBL/GenBank/DDBJ whole genome shotgun (WGS) entry which is preliminary data.</text>
</comment>
<dbReference type="EMBL" id="JAZHXI010000015">
    <property type="protein sequence ID" value="KAL2063388.1"/>
    <property type="molecule type" value="Genomic_DNA"/>
</dbReference>
<sequence length="253" mass="28714">MKHASTVSDRTSEPELEDSEIHGDGLSIYDSEVRRVERDNEHRWMRVADLDSEIGWERRSIGPDSSISQAPVPRGTEIAYAGRATGNRRHPGRHGPIIVGANPAADRVWQESPPPGTRIFVIYMTETDIAARQQPIIRVRDSGGGSRDFRVPITTEVLLARRESLESREDRLLIRLREWEDRARHLEGRLRQLDEATRPLLSREPVGRPRSRESVIRSRSIENAEPVRCDHCGAVDHSTGECREGRDTPPSER</sequence>
<evidence type="ECO:0000313" key="4">
    <source>
        <dbReference type="Proteomes" id="UP001595075"/>
    </source>
</evidence>
<gene>
    <name evidence="3" type="ORF">VTL71DRAFT_5193</name>
</gene>
<keyword evidence="4" id="KW-1185">Reference proteome</keyword>
<protein>
    <submittedName>
        <fullName evidence="3">Uncharacterized protein</fullName>
    </submittedName>
</protein>